<organism evidence="1 2">
    <name type="scientific">Blastomyces percursus</name>
    <dbReference type="NCBI Taxonomy" id="1658174"/>
    <lineage>
        <taxon>Eukaryota</taxon>
        <taxon>Fungi</taxon>
        <taxon>Dikarya</taxon>
        <taxon>Ascomycota</taxon>
        <taxon>Pezizomycotina</taxon>
        <taxon>Eurotiomycetes</taxon>
        <taxon>Eurotiomycetidae</taxon>
        <taxon>Onygenales</taxon>
        <taxon>Ajellomycetaceae</taxon>
        <taxon>Blastomyces</taxon>
    </lineage>
</organism>
<name>A0A1J9Q6Z0_9EURO</name>
<proteinExistence type="predicted"/>
<gene>
    <name evidence="1" type="ORF">ACJ73_04810</name>
</gene>
<evidence type="ECO:0000313" key="1">
    <source>
        <dbReference type="EMBL" id="OJD23834.1"/>
    </source>
</evidence>
<dbReference type="AlphaFoldDB" id="A0A1J9Q6Z0"/>
<protein>
    <submittedName>
        <fullName evidence="1">Uncharacterized protein</fullName>
    </submittedName>
</protein>
<sequence length="59" mass="6910">MFPLDQQEDTNSPKMDVHWKRDVSVSLLGGQIDQERKGRCDNVMRRPSFPIFTIRTSMN</sequence>
<reference evidence="1 2" key="1">
    <citation type="submission" date="2015-08" db="EMBL/GenBank/DDBJ databases">
        <title>Emmonsia species relationships and genome sequence.</title>
        <authorList>
            <person name="Cuomo C.A."/>
            <person name="Schwartz I.S."/>
            <person name="Kenyon C."/>
            <person name="De Hoog G.S."/>
            <person name="Govender N.P."/>
            <person name="Botha A."/>
            <person name="Moreno L."/>
            <person name="De Vries M."/>
            <person name="Munoz J.F."/>
            <person name="Stielow J.B."/>
        </authorList>
    </citation>
    <scope>NUCLEOTIDE SEQUENCE [LARGE SCALE GENOMIC DNA]</scope>
    <source>
        <strain evidence="1 2">EI222</strain>
    </source>
</reference>
<dbReference type="VEuPathDB" id="FungiDB:ACJ73_04810"/>
<keyword evidence="2" id="KW-1185">Reference proteome</keyword>
<evidence type="ECO:0000313" key="2">
    <source>
        <dbReference type="Proteomes" id="UP000242791"/>
    </source>
</evidence>
<accession>A0A1J9Q6Z0</accession>
<comment type="caution">
    <text evidence="1">The sequence shown here is derived from an EMBL/GenBank/DDBJ whole genome shotgun (WGS) entry which is preliminary data.</text>
</comment>
<dbReference type="Proteomes" id="UP000242791">
    <property type="component" value="Unassembled WGS sequence"/>
</dbReference>
<dbReference type="EMBL" id="LGTZ01000696">
    <property type="protein sequence ID" value="OJD23834.1"/>
    <property type="molecule type" value="Genomic_DNA"/>
</dbReference>